<keyword evidence="13" id="KW-1185">Reference proteome</keyword>
<sequence>MNPEWAAKAAAEPGGTRISNQPTGVWLDRIAAVNGSATSMGLRAHLDEALRQKGSGELVVQLVIYNLPGRDCAALAANGELGPTEIGRYKTEYIDPIAAILADSKYAGLRIVTTVEIDSLPNLVTNVSGRPTATANCDVMKANGNYITGVGYALKKLGAIGNVYNYVDAGHHGWLGWDDNFGASAELFKQAATAEGSTLSNVHGFIVNTANYSALKEDHFTINDSVNGVSVRQSKWVDWNRYTDELSYAQAMRAKLVSLGFDSNLGMLIDTSRNGWGGAARPTAAGPTTTVDTYVNGGKYDRRIHLGNWCNQSGAGLGERPQAAPAAGIDAYVWMKPPGESDGASKEIPNNEGKGFDRMCDPTYTGNARNGNSMSGALPDSPLAGQWFSAQFQELMKNAHPAL</sequence>
<name>F2RGG1_STRVP</name>
<dbReference type="Gene3D" id="3.20.20.40">
    <property type="entry name" value="1, 4-beta cellobiohydrolase"/>
    <property type="match status" value="1"/>
</dbReference>
<reference evidence="12 13" key="1">
    <citation type="journal article" date="2011" name="BMC Genomics">
        <title>Genome-wide analysis of the role of GlnR in Streptomyces venezuelae provides new insights into global nitrogen regulation in actinomycetes.</title>
        <authorList>
            <person name="Pullan S.T."/>
            <person name="Bibb M.J."/>
            <person name="Merrick M."/>
        </authorList>
    </citation>
    <scope>NUCLEOTIDE SEQUENCE [LARGE SCALE GENOMIC DNA]</scope>
    <source>
        <strain evidence="13">ATCC 10712 / CBS 650.69 / DSM 40230 / JCM 4526 / NBRC 13096 / PD 04745</strain>
    </source>
</reference>
<dbReference type="AlphaFoldDB" id="F2RGG1"/>
<organism evidence="12 13">
    <name type="scientific">Streptomyces venezuelae (strain ATCC 10712 / CBS 650.69 / DSM 40230 / JCM 4526 / NBRC 13096 / PD 04745)</name>
    <dbReference type="NCBI Taxonomy" id="953739"/>
    <lineage>
        <taxon>Bacteria</taxon>
        <taxon>Bacillati</taxon>
        <taxon>Actinomycetota</taxon>
        <taxon>Actinomycetes</taxon>
        <taxon>Kitasatosporales</taxon>
        <taxon>Streptomycetaceae</taxon>
        <taxon>Streptomyces</taxon>
    </lineage>
</organism>
<accession>F2RGG1</accession>
<dbReference type="PANTHER" id="PTHR34876">
    <property type="match status" value="1"/>
</dbReference>
<keyword evidence="5 11" id="KW-0119">Carbohydrate metabolism</keyword>
<feature type="binding site" evidence="9">
    <location>
        <position position="28"/>
    </location>
    <ligand>
        <name>substrate</name>
    </ligand>
</feature>
<dbReference type="InterPro" id="IPR001524">
    <property type="entry name" value="Glyco_hydro_6_CS"/>
</dbReference>
<dbReference type="eggNOG" id="COG5297">
    <property type="taxonomic scope" value="Bacteria"/>
</dbReference>
<dbReference type="Proteomes" id="UP000006854">
    <property type="component" value="Chromosome"/>
</dbReference>
<gene>
    <name evidence="12" type="ordered locus">SVEN_6595</name>
</gene>
<keyword evidence="4" id="KW-1015">Disulfide bond</keyword>
<feature type="binding site" evidence="9">
    <location>
        <position position="340"/>
    </location>
    <ligand>
        <name>substrate</name>
    </ligand>
</feature>
<feature type="binding site" evidence="9">
    <location>
        <position position="336"/>
    </location>
    <ligand>
        <name>substrate</name>
    </ligand>
</feature>
<evidence type="ECO:0000256" key="9">
    <source>
        <dbReference type="PIRSR" id="PIRSR001100-2"/>
    </source>
</evidence>
<evidence type="ECO:0000256" key="7">
    <source>
        <dbReference type="ARBA" id="ARBA00023326"/>
    </source>
</evidence>
<dbReference type="EC" id="3.2.1.-" evidence="11"/>
<dbReference type="PATRIC" id="fig|953739.5.peg.1814"/>
<dbReference type="HOGENOM" id="CLU_015488_3_1_11"/>
<protein>
    <recommendedName>
        <fullName evidence="11">Glucanase</fullName>
        <ecNumber evidence="11">3.2.1.-</ecNumber>
    </recommendedName>
</protein>
<evidence type="ECO:0000256" key="5">
    <source>
        <dbReference type="ARBA" id="ARBA00023277"/>
    </source>
</evidence>
<evidence type="ECO:0000256" key="2">
    <source>
        <dbReference type="ARBA" id="ARBA00022801"/>
    </source>
</evidence>
<keyword evidence="1" id="KW-0732">Signal</keyword>
<dbReference type="KEGG" id="sve:SVEN_6595"/>
<dbReference type="PRINTS" id="PR00733">
    <property type="entry name" value="GLHYDRLASE6"/>
</dbReference>
<evidence type="ECO:0000256" key="3">
    <source>
        <dbReference type="ARBA" id="ARBA00023001"/>
    </source>
</evidence>
<evidence type="ECO:0000313" key="12">
    <source>
        <dbReference type="EMBL" id="CCA59881.1"/>
    </source>
</evidence>
<proteinExistence type="inferred from homology"/>
<dbReference type="GO" id="GO:0030245">
    <property type="term" value="P:cellulose catabolic process"/>
    <property type="evidence" value="ECO:0007669"/>
    <property type="project" value="UniProtKB-KW"/>
</dbReference>
<evidence type="ECO:0000256" key="10">
    <source>
        <dbReference type="PROSITE-ProRule" id="PRU10056"/>
    </source>
</evidence>
<dbReference type="STRING" id="953739.SVEN_6595"/>
<evidence type="ECO:0000256" key="4">
    <source>
        <dbReference type="ARBA" id="ARBA00023157"/>
    </source>
</evidence>
<dbReference type="SUPFAM" id="SSF51989">
    <property type="entry name" value="Glycosyl hydrolases family 6, cellulases"/>
    <property type="match status" value="1"/>
</dbReference>
<dbReference type="GO" id="GO:0004553">
    <property type="term" value="F:hydrolase activity, hydrolyzing O-glycosyl compounds"/>
    <property type="evidence" value="ECO:0007669"/>
    <property type="project" value="InterPro"/>
</dbReference>
<evidence type="ECO:0000256" key="11">
    <source>
        <dbReference type="RuleBase" id="RU361186"/>
    </source>
</evidence>
<feature type="binding site" evidence="9">
    <location>
        <position position="174"/>
    </location>
    <ligand>
        <name>substrate</name>
    </ligand>
</feature>
<evidence type="ECO:0000313" key="13">
    <source>
        <dbReference type="Proteomes" id="UP000006854"/>
    </source>
</evidence>
<dbReference type="Pfam" id="PF01341">
    <property type="entry name" value="Glyco_hydro_6"/>
    <property type="match status" value="1"/>
</dbReference>
<dbReference type="PIRSF" id="PIRSF001100">
    <property type="entry name" value="Beta_cellobiohydrolase"/>
    <property type="match status" value="1"/>
</dbReference>
<dbReference type="PROSITE" id="PS00655">
    <property type="entry name" value="GLYCOSYL_HYDROL_F6_1"/>
    <property type="match status" value="1"/>
</dbReference>
<feature type="binding site" evidence="9">
    <location>
        <position position="211"/>
    </location>
    <ligand>
        <name>substrate</name>
    </ligand>
</feature>
<dbReference type="EMBL" id="FR845719">
    <property type="protein sequence ID" value="CCA59881.1"/>
    <property type="molecule type" value="Genomic_DNA"/>
</dbReference>
<keyword evidence="7 11" id="KW-0624">Polysaccharide degradation</keyword>
<dbReference type="InterPro" id="IPR016288">
    <property type="entry name" value="Beta_cellobiohydrolase"/>
</dbReference>
<evidence type="ECO:0000256" key="1">
    <source>
        <dbReference type="ARBA" id="ARBA00022729"/>
    </source>
</evidence>
<evidence type="ECO:0000256" key="6">
    <source>
        <dbReference type="ARBA" id="ARBA00023295"/>
    </source>
</evidence>
<feature type="binding site" evidence="9">
    <location>
        <position position="26"/>
    </location>
    <ligand>
        <name>substrate</name>
    </ligand>
</feature>
<feature type="active site" description="Proton donor" evidence="8">
    <location>
        <position position="118"/>
    </location>
</feature>
<feature type="active site" description="Proton acceptor" evidence="8">
    <location>
        <position position="342"/>
    </location>
</feature>
<dbReference type="InterPro" id="IPR036434">
    <property type="entry name" value="Beta_cellobiohydrolase_sf"/>
</dbReference>
<keyword evidence="3 11" id="KW-0136">Cellulose degradation</keyword>
<comment type="similarity">
    <text evidence="11">Belongs to the glycosyl hydrolase family 6.</text>
</comment>
<feature type="binding site" evidence="9">
    <location>
        <position position="309"/>
    </location>
    <ligand>
        <name>substrate</name>
    </ligand>
</feature>
<keyword evidence="6 11" id="KW-0326">Glycosidase</keyword>
<feature type="binding site" evidence="9">
    <location>
        <position position="171"/>
    </location>
    <ligand>
        <name>substrate</name>
    </ligand>
</feature>
<dbReference type="PANTHER" id="PTHR34876:SF4">
    <property type="entry name" value="1,4-BETA-D-GLUCAN CELLOBIOHYDROLASE C-RELATED"/>
    <property type="match status" value="1"/>
</dbReference>
<feature type="active site" evidence="10">
    <location>
        <position position="71"/>
    </location>
</feature>
<keyword evidence="2 11" id="KW-0378">Hydrolase</keyword>
<evidence type="ECO:0000256" key="8">
    <source>
        <dbReference type="PIRSR" id="PIRSR001100-1"/>
    </source>
</evidence>